<name>A0A9P4YP05_9EURO</name>
<feature type="signal peptide" evidence="1">
    <location>
        <begin position="1"/>
        <end position="16"/>
    </location>
</feature>
<dbReference type="Proteomes" id="UP000749309">
    <property type="component" value="Unassembled WGS sequence"/>
</dbReference>
<keyword evidence="1" id="KW-0732">Signal</keyword>
<dbReference type="AlphaFoldDB" id="A0A9P4YP05"/>
<comment type="caution">
    <text evidence="2">The sequence shown here is derived from an EMBL/GenBank/DDBJ whole genome shotgun (WGS) entry which is preliminary data.</text>
</comment>
<feature type="chain" id="PRO_5040151553" description="Secreted effector protein" evidence="1">
    <location>
        <begin position="17"/>
        <end position="117"/>
    </location>
</feature>
<organism evidence="2 3">
    <name type="scientific">Trichophyton interdigitale</name>
    <dbReference type="NCBI Taxonomy" id="101480"/>
    <lineage>
        <taxon>Eukaryota</taxon>
        <taxon>Fungi</taxon>
        <taxon>Dikarya</taxon>
        <taxon>Ascomycota</taxon>
        <taxon>Pezizomycotina</taxon>
        <taxon>Eurotiomycetes</taxon>
        <taxon>Eurotiomycetidae</taxon>
        <taxon>Onygenales</taxon>
        <taxon>Arthrodermataceae</taxon>
        <taxon>Trichophyton</taxon>
    </lineage>
</organism>
<dbReference type="EMBL" id="JAAQVJ010000015">
    <property type="protein sequence ID" value="KAF3900310.1"/>
    <property type="molecule type" value="Genomic_DNA"/>
</dbReference>
<evidence type="ECO:0000256" key="1">
    <source>
        <dbReference type="SAM" id="SignalP"/>
    </source>
</evidence>
<evidence type="ECO:0000313" key="3">
    <source>
        <dbReference type="Proteomes" id="UP000749309"/>
    </source>
</evidence>
<evidence type="ECO:0008006" key="4">
    <source>
        <dbReference type="Google" id="ProtNLM"/>
    </source>
</evidence>
<proteinExistence type="predicted"/>
<reference evidence="2" key="1">
    <citation type="submission" date="2020-03" db="EMBL/GenBank/DDBJ databases">
        <title>Whole Genome Sequence of Trichophyton interdigitale from India.</title>
        <authorList>
            <person name="Kumar P."/>
        </authorList>
    </citation>
    <scope>NUCLEOTIDE SEQUENCE</scope>
    <source>
        <strain evidence="2">UCMS-IGIB-CI14</strain>
    </source>
</reference>
<sequence length="117" mass="13009">MHFLYSLALALSAAFTYPMSGSVGYRDCGWYLTDRLSLSIDGRVSVPDPNLLTTATLVPGHMLWNIAYRAAQRHSSLLRIRQGPYVMDGSITYIVTQCRGSYAAPPVCRFSQIAYII</sequence>
<evidence type="ECO:0000313" key="2">
    <source>
        <dbReference type="EMBL" id="KAF3900310.1"/>
    </source>
</evidence>
<accession>A0A9P4YP05</accession>
<gene>
    <name evidence="2" type="ORF">GY632_0854</name>
</gene>
<protein>
    <recommendedName>
        <fullName evidence="4">Secreted effector protein</fullName>
    </recommendedName>
</protein>